<keyword evidence="3" id="KW-1185">Reference proteome</keyword>
<dbReference type="NCBIfam" id="TIGR01200">
    <property type="entry name" value="GLPGLI"/>
    <property type="match status" value="1"/>
</dbReference>
<evidence type="ECO:0000313" key="3">
    <source>
        <dbReference type="Proteomes" id="UP000317332"/>
    </source>
</evidence>
<dbReference type="Pfam" id="PF09697">
    <property type="entry name" value="Porph_ging"/>
    <property type="match status" value="1"/>
</dbReference>
<dbReference type="EMBL" id="VHIQ01000002">
    <property type="protein sequence ID" value="TPV34674.1"/>
    <property type="molecule type" value="Genomic_DNA"/>
</dbReference>
<reference evidence="2 3" key="1">
    <citation type="submission" date="2019-06" db="EMBL/GenBank/DDBJ databases">
        <title>Flavobacteriaceae Paucihalobacterium erythroidium CWB-1, complete genome.</title>
        <authorList>
            <person name="Wu S."/>
        </authorList>
    </citation>
    <scope>NUCLEOTIDE SEQUENCE [LARGE SCALE GENOMIC DNA]</scope>
    <source>
        <strain evidence="2 3">CWB-1</strain>
    </source>
</reference>
<name>A0A506PM35_9FLAO</name>
<keyword evidence="1" id="KW-0732">Signal</keyword>
<feature type="signal peptide" evidence="1">
    <location>
        <begin position="1"/>
        <end position="19"/>
    </location>
</feature>
<dbReference type="InterPro" id="IPR005901">
    <property type="entry name" value="GLPGLI"/>
</dbReference>
<evidence type="ECO:0000313" key="2">
    <source>
        <dbReference type="EMBL" id="TPV34674.1"/>
    </source>
</evidence>
<comment type="caution">
    <text evidence="2">The sequence shown here is derived from an EMBL/GenBank/DDBJ whole genome shotgun (WGS) entry which is preliminary data.</text>
</comment>
<evidence type="ECO:0000256" key="1">
    <source>
        <dbReference type="SAM" id="SignalP"/>
    </source>
</evidence>
<organism evidence="2 3">
    <name type="scientific">Paucihalobacter ruber</name>
    <dbReference type="NCBI Taxonomy" id="2567861"/>
    <lineage>
        <taxon>Bacteria</taxon>
        <taxon>Pseudomonadati</taxon>
        <taxon>Bacteroidota</taxon>
        <taxon>Flavobacteriia</taxon>
        <taxon>Flavobacteriales</taxon>
        <taxon>Flavobacteriaceae</taxon>
        <taxon>Paucihalobacter</taxon>
    </lineage>
</organism>
<feature type="chain" id="PRO_5021402496" evidence="1">
    <location>
        <begin position="20"/>
        <end position="265"/>
    </location>
</feature>
<dbReference type="OrthoDB" id="1440774at2"/>
<dbReference type="Proteomes" id="UP000317332">
    <property type="component" value="Unassembled WGS sequence"/>
</dbReference>
<gene>
    <name evidence="2" type="ORF">FJ651_03855</name>
</gene>
<dbReference type="RefSeq" id="WP_140989097.1">
    <property type="nucleotide sequence ID" value="NZ_VHIQ01000002.1"/>
</dbReference>
<proteinExistence type="predicted"/>
<accession>A0A506PM35</accession>
<dbReference type="AlphaFoldDB" id="A0A506PM35"/>
<sequence length="265" mass="31196">MFKQLLVLILLFFGNNALAQKKLTTNFNYRVSYELNYHLDSTNLETKKTEDVVLFIGNDLSVYSSKAKLFKNEIVVKGNSAHTSKQSITDFPSVIIKNFKKKQLLYTLQIVDDFFYYEQDMTISNWQLHEDTKEIHGYKVQKASTSYAGRDYIAWFTTDIPIADGPFKFNGLPGLILEIYDTLKHYHFTLINFEKLKPEVPFKINLGQYIVTSKEKMFEVWYRYRRDPFTYVNNPNVKITPEIHQKYIESFTALLAKENNRIEKN</sequence>
<protein>
    <submittedName>
        <fullName evidence="2">GLPGLI family protein</fullName>
    </submittedName>
</protein>